<dbReference type="AlphaFoldDB" id="A0A173UF21"/>
<dbReference type="OrthoDB" id="3035472at2"/>
<feature type="compositionally biased region" description="Acidic residues" evidence="1">
    <location>
        <begin position="469"/>
        <end position="490"/>
    </location>
</feature>
<evidence type="ECO:0000256" key="1">
    <source>
        <dbReference type="SAM" id="MobiDB-lite"/>
    </source>
</evidence>
<protein>
    <submittedName>
        <fullName evidence="2">Uncharacterized protein</fullName>
    </submittedName>
</protein>
<accession>A0A173UF21</accession>
<reference evidence="2 3" key="1">
    <citation type="submission" date="2015-09" db="EMBL/GenBank/DDBJ databases">
        <authorList>
            <consortium name="Pathogen Informatics"/>
        </authorList>
    </citation>
    <scope>NUCLEOTIDE SEQUENCE [LARGE SCALE GENOMIC DNA]</scope>
    <source>
        <strain evidence="2 3">2789STDY5834961</strain>
    </source>
</reference>
<dbReference type="Proteomes" id="UP000095597">
    <property type="component" value="Unassembled WGS sequence"/>
</dbReference>
<feature type="compositionally biased region" description="Basic and acidic residues" evidence="1">
    <location>
        <begin position="297"/>
        <end position="318"/>
    </location>
</feature>
<gene>
    <name evidence="2" type="ORF">ERS852573_02069</name>
</gene>
<feature type="compositionally biased region" description="Acidic residues" evidence="1">
    <location>
        <begin position="523"/>
        <end position="584"/>
    </location>
</feature>
<feature type="compositionally biased region" description="Acidic residues" evidence="1">
    <location>
        <begin position="629"/>
        <end position="648"/>
    </location>
</feature>
<name>A0A173UF21_9FIRM</name>
<evidence type="ECO:0000313" key="2">
    <source>
        <dbReference type="EMBL" id="CUN13030.1"/>
    </source>
</evidence>
<feature type="region of interest" description="Disordered" evidence="1">
    <location>
        <begin position="377"/>
        <end position="740"/>
    </location>
</feature>
<feature type="compositionally biased region" description="Acidic residues" evidence="1">
    <location>
        <begin position="700"/>
        <end position="740"/>
    </location>
</feature>
<proteinExistence type="predicted"/>
<feature type="compositionally biased region" description="Acidic residues" evidence="1">
    <location>
        <begin position="592"/>
        <end position="621"/>
    </location>
</feature>
<dbReference type="RefSeq" id="WP_055214655.1">
    <property type="nucleotide sequence ID" value="NZ_CYXO01000012.1"/>
</dbReference>
<dbReference type="EMBL" id="CYXO01000012">
    <property type="protein sequence ID" value="CUN13030.1"/>
    <property type="molecule type" value="Genomic_DNA"/>
</dbReference>
<feature type="compositionally biased region" description="Basic and acidic residues" evidence="1">
    <location>
        <begin position="380"/>
        <end position="452"/>
    </location>
</feature>
<feature type="compositionally biased region" description="Basic and acidic residues" evidence="1">
    <location>
        <begin position="491"/>
        <end position="509"/>
    </location>
</feature>
<feature type="compositionally biased region" description="Acidic residues" evidence="1">
    <location>
        <begin position="662"/>
        <end position="675"/>
    </location>
</feature>
<sequence>MLGFTKFKINRLVNRRELYSNFSYNKWNQLDTGSKWKCLQQLENHFAAEQGRPAVKVLPISSKEARGAYGGYDPDKNVIYINRDLVEYGTLVGPVDINHPTQLDANMQLFDTIAHEGYHAYQGYAIKHPGFHKDMKQVKEWAINDRNVKYFRRGDEYLVQPRERDAWKYGSEKTREAFDEIEKYYGTEPGRAMYEKSVEDNSYENALERLWNNNPDALNQMYKEMMDAYEERYRENNSTVNLDPITVDEYDAISREAVNRYYEHLKNNPSLSNEDVMRMTGDMSEKYFSAVEEYKNAVQQKEKSEDRGEKENRTEKYEAQNPENRSIFNPDRVSVEEYDKTLRDQVNKYYEHLKNDPSLSNEDVMRMTEEMSEKYLTAVEEYRNAQKQEDEGFQEKSGDKESTEKRYKRYKKEEIEKENPEHKRDVENQRKEEVEEENKSEKKDKLENREDEKDYEEEGAENKDKTETLSEDELEEERWNESESEDEAELLSDKAEAGEEQNAEDKAVTETESELQDNAADLSSEESSGETEDNSETEDNVEDLSSEESSEETEDESEKEDKDEDLSSEEGTEETEDESEEEDKAENLSGEESSEETEDESEEAEDLSSGEGTEETEDESEKEDKAEDLSGEESSEETEDESEEEDKAEDLSSEKSSGGIEDNSEEEDKAEDLSGEESSGKIEDESEEEDEAKDLSSEENSGETEDNSEEEDKAEDLSSGEDDSTSYESGGNEEDENYSY</sequence>
<organism evidence="2 3">
    <name type="scientific">Dorea longicatena</name>
    <dbReference type="NCBI Taxonomy" id="88431"/>
    <lineage>
        <taxon>Bacteria</taxon>
        <taxon>Bacillati</taxon>
        <taxon>Bacillota</taxon>
        <taxon>Clostridia</taxon>
        <taxon>Lachnospirales</taxon>
        <taxon>Lachnospiraceae</taxon>
        <taxon>Dorea</taxon>
    </lineage>
</organism>
<feature type="region of interest" description="Disordered" evidence="1">
    <location>
        <begin position="297"/>
        <end position="332"/>
    </location>
</feature>
<evidence type="ECO:0000313" key="3">
    <source>
        <dbReference type="Proteomes" id="UP000095597"/>
    </source>
</evidence>